<dbReference type="Gene3D" id="3.90.740.10">
    <property type="entry name" value="Valyl/Leucyl/Isoleucyl-tRNA synthetase, editing domain"/>
    <property type="match status" value="1"/>
</dbReference>
<feature type="non-terminal residue" evidence="8">
    <location>
        <position position="340"/>
    </location>
</feature>
<sequence>VLSWRRGRFSWTTPWTLPANLAVAYNSQFTYVRAKVKNETYLIESTLLPKVAETCGWENVETVAEISAAEISQLSYVHPFIDKTGPILAGDTFVENSTGSGFVHIAPGHGLEDYGLGSQNDLPIYSPVDDEGRLAHTNDLPTEAQMPEELVGKSILEKKGHSEANEAVLALLRRLDRLVHQENYSHSYPHCWRSKTPVIFRAMDQWFIKIDHENFRQQALAAIDSVEWVPGWGQNRIRGAVEGRPDWCISRQRSWGVPIPAFYAGTEPILDARIVRKTADLIEEHGSNVWFERDADALWADIHPENWDGPTPTGKSTDTLDVWIDSGSSSRSVIMQREEL</sequence>
<dbReference type="InterPro" id="IPR050081">
    <property type="entry name" value="Ile-tRNA_ligase"/>
</dbReference>
<dbReference type="SUPFAM" id="SSF50677">
    <property type="entry name" value="ValRS/IleRS/LeuRS editing domain"/>
    <property type="match status" value="1"/>
</dbReference>
<evidence type="ECO:0000256" key="6">
    <source>
        <dbReference type="ARBA" id="ARBA00023146"/>
    </source>
</evidence>
<dbReference type="EMBL" id="UINC01109248">
    <property type="protein sequence ID" value="SVC75940.1"/>
    <property type="molecule type" value="Genomic_DNA"/>
</dbReference>
<dbReference type="Pfam" id="PF00133">
    <property type="entry name" value="tRNA-synt_1"/>
    <property type="match status" value="1"/>
</dbReference>
<dbReference type="InterPro" id="IPR002300">
    <property type="entry name" value="aa-tRNA-synth_Ia"/>
</dbReference>
<evidence type="ECO:0000256" key="3">
    <source>
        <dbReference type="ARBA" id="ARBA00022741"/>
    </source>
</evidence>
<evidence type="ECO:0000259" key="7">
    <source>
        <dbReference type="Pfam" id="PF00133"/>
    </source>
</evidence>
<evidence type="ECO:0000313" key="8">
    <source>
        <dbReference type="EMBL" id="SVC75940.1"/>
    </source>
</evidence>
<dbReference type="InterPro" id="IPR002301">
    <property type="entry name" value="Ile-tRNA-ligase"/>
</dbReference>
<organism evidence="8">
    <name type="scientific">marine metagenome</name>
    <dbReference type="NCBI Taxonomy" id="408172"/>
    <lineage>
        <taxon>unclassified sequences</taxon>
        <taxon>metagenomes</taxon>
        <taxon>ecological metagenomes</taxon>
    </lineage>
</organism>
<proteinExistence type="predicted"/>
<gene>
    <name evidence="8" type="ORF">METZ01_LOCUS328794</name>
</gene>
<evidence type="ECO:0000256" key="5">
    <source>
        <dbReference type="ARBA" id="ARBA00022917"/>
    </source>
</evidence>
<dbReference type="PANTHER" id="PTHR42765">
    <property type="entry name" value="SOLEUCYL-TRNA SYNTHETASE"/>
    <property type="match status" value="1"/>
</dbReference>
<dbReference type="PANTHER" id="PTHR42765:SF1">
    <property type="entry name" value="ISOLEUCINE--TRNA LIGASE, MITOCHONDRIAL"/>
    <property type="match status" value="1"/>
</dbReference>
<keyword evidence="5" id="KW-0648">Protein biosynthesis</keyword>
<evidence type="ECO:0000256" key="4">
    <source>
        <dbReference type="ARBA" id="ARBA00022840"/>
    </source>
</evidence>
<dbReference type="Gene3D" id="1.10.10.830">
    <property type="entry name" value="Ile-tRNA synthetase CP2 domain-like"/>
    <property type="match status" value="1"/>
</dbReference>
<protein>
    <recommendedName>
        <fullName evidence="1">isoleucine--tRNA ligase</fullName>
        <ecNumber evidence="1">6.1.1.5</ecNumber>
    </recommendedName>
</protein>
<dbReference type="AlphaFoldDB" id="A0A382PT14"/>
<evidence type="ECO:0000256" key="1">
    <source>
        <dbReference type="ARBA" id="ARBA00013165"/>
    </source>
</evidence>
<dbReference type="InterPro" id="IPR009008">
    <property type="entry name" value="Val/Leu/Ile-tRNA-synth_edit"/>
</dbReference>
<keyword evidence="4" id="KW-0067">ATP-binding</keyword>
<accession>A0A382PT14</accession>
<keyword evidence="2" id="KW-0436">Ligase</keyword>
<dbReference type="GO" id="GO:0004822">
    <property type="term" value="F:isoleucine-tRNA ligase activity"/>
    <property type="evidence" value="ECO:0007669"/>
    <property type="project" value="UniProtKB-EC"/>
</dbReference>
<name>A0A382PT14_9ZZZZ</name>
<keyword evidence="6" id="KW-0030">Aminoacyl-tRNA synthetase</keyword>
<feature type="non-terminal residue" evidence="8">
    <location>
        <position position="1"/>
    </location>
</feature>
<dbReference type="EC" id="6.1.1.5" evidence="1"/>
<dbReference type="SUPFAM" id="SSF52374">
    <property type="entry name" value="Nucleotidylyl transferase"/>
    <property type="match status" value="1"/>
</dbReference>
<dbReference type="PRINTS" id="PR00984">
    <property type="entry name" value="TRNASYNTHILE"/>
</dbReference>
<dbReference type="GO" id="GO:0005524">
    <property type="term" value="F:ATP binding"/>
    <property type="evidence" value="ECO:0007669"/>
    <property type="project" value="UniProtKB-KW"/>
</dbReference>
<dbReference type="GO" id="GO:0002161">
    <property type="term" value="F:aminoacyl-tRNA deacylase activity"/>
    <property type="evidence" value="ECO:0007669"/>
    <property type="project" value="InterPro"/>
</dbReference>
<dbReference type="GO" id="GO:0005829">
    <property type="term" value="C:cytosol"/>
    <property type="evidence" value="ECO:0007669"/>
    <property type="project" value="TreeGrafter"/>
</dbReference>
<keyword evidence="3" id="KW-0547">Nucleotide-binding</keyword>
<dbReference type="GO" id="GO:0006428">
    <property type="term" value="P:isoleucyl-tRNA aminoacylation"/>
    <property type="evidence" value="ECO:0007669"/>
    <property type="project" value="InterPro"/>
</dbReference>
<evidence type="ECO:0000256" key="2">
    <source>
        <dbReference type="ARBA" id="ARBA00022598"/>
    </source>
</evidence>
<reference evidence="8" key="1">
    <citation type="submission" date="2018-05" db="EMBL/GenBank/DDBJ databases">
        <authorList>
            <person name="Lanie J.A."/>
            <person name="Ng W.-L."/>
            <person name="Kazmierczak K.M."/>
            <person name="Andrzejewski T.M."/>
            <person name="Davidsen T.M."/>
            <person name="Wayne K.J."/>
            <person name="Tettelin H."/>
            <person name="Glass J.I."/>
            <person name="Rusch D."/>
            <person name="Podicherti R."/>
            <person name="Tsui H.-C.T."/>
            <person name="Winkler M.E."/>
        </authorList>
    </citation>
    <scope>NUCLEOTIDE SEQUENCE</scope>
</reference>
<feature type="domain" description="Aminoacyl-tRNA synthetase class Ia" evidence="7">
    <location>
        <begin position="78"/>
        <end position="334"/>
    </location>
</feature>